<organism evidence="1 2">
    <name type="scientific">Pristionchus entomophagus</name>
    <dbReference type="NCBI Taxonomy" id="358040"/>
    <lineage>
        <taxon>Eukaryota</taxon>
        <taxon>Metazoa</taxon>
        <taxon>Ecdysozoa</taxon>
        <taxon>Nematoda</taxon>
        <taxon>Chromadorea</taxon>
        <taxon>Rhabditida</taxon>
        <taxon>Rhabditina</taxon>
        <taxon>Diplogasteromorpha</taxon>
        <taxon>Diplogasteroidea</taxon>
        <taxon>Neodiplogasteridae</taxon>
        <taxon>Pristionchus</taxon>
    </lineage>
</organism>
<protein>
    <recommendedName>
        <fullName evidence="3">BAR domain-containing protein</fullName>
    </recommendedName>
</protein>
<dbReference type="AlphaFoldDB" id="A0AAV5U3I8"/>
<name>A0AAV5U3I8_9BILA</name>
<reference evidence="1" key="1">
    <citation type="submission" date="2023-10" db="EMBL/GenBank/DDBJ databases">
        <title>Genome assembly of Pristionchus species.</title>
        <authorList>
            <person name="Yoshida K."/>
            <person name="Sommer R.J."/>
        </authorList>
    </citation>
    <scope>NUCLEOTIDE SEQUENCE</scope>
    <source>
        <strain evidence="1">RS0144</strain>
    </source>
</reference>
<sequence length="111" mass="12278">MFRRMKQNLAEKVGRATVTTSLPAEVDKGIKQVEVWKKRHGEMLKDYEAVRRISNPSKHDDVANLLAKLGANLAGTEASTGKWFQPDASQHTWAGVMTGTVSRVGPIYQLA</sequence>
<dbReference type="Proteomes" id="UP001432027">
    <property type="component" value="Unassembled WGS sequence"/>
</dbReference>
<gene>
    <name evidence="1" type="ORF">PENTCL1PPCAC_23559</name>
</gene>
<accession>A0AAV5U3I8</accession>
<evidence type="ECO:0000313" key="1">
    <source>
        <dbReference type="EMBL" id="GMT01385.1"/>
    </source>
</evidence>
<dbReference type="InterPro" id="IPR027267">
    <property type="entry name" value="AH/BAR_dom_sf"/>
</dbReference>
<evidence type="ECO:0008006" key="3">
    <source>
        <dbReference type="Google" id="ProtNLM"/>
    </source>
</evidence>
<proteinExistence type="predicted"/>
<keyword evidence="2" id="KW-1185">Reference proteome</keyword>
<evidence type="ECO:0000313" key="2">
    <source>
        <dbReference type="Proteomes" id="UP001432027"/>
    </source>
</evidence>
<dbReference type="Gene3D" id="1.20.1270.60">
    <property type="entry name" value="Arfaptin homology (AH) domain/BAR domain"/>
    <property type="match status" value="1"/>
</dbReference>
<dbReference type="EMBL" id="BTSX01000005">
    <property type="protein sequence ID" value="GMT01385.1"/>
    <property type="molecule type" value="Genomic_DNA"/>
</dbReference>
<comment type="caution">
    <text evidence="1">The sequence shown here is derived from an EMBL/GenBank/DDBJ whole genome shotgun (WGS) entry which is preliminary data.</text>
</comment>